<dbReference type="VEuPathDB" id="FungiDB:EYZ11_005484"/>
<dbReference type="Gene3D" id="3.40.50.720">
    <property type="entry name" value="NAD(P)-binding Rossmann-like Domain"/>
    <property type="match status" value="3"/>
</dbReference>
<dbReference type="SMART" id="SM00826">
    <property type="entry name" value="PKS_DH"/>
    <property type="match status" value="1"/>
</dbReference>
<keyword evidence="3" id="KW-0489">Methyltransferase</keyword>
<dbReference type="PROSITE" id="PS52004">
    <property type="entry name" value="KS3_2"/>
    <property type="match status" value="1"/>
</dbReference>
<comment type="similarity">
    <text evidence="6">In the C-terminal section; belongs to the NRP synthetase family.</text>
</comment>
<dbReference type="GeneID" id="54330809"/>
<sequence>MTRSCFDETLLSDASANLPPPADLQDTPLEGCTLSPKDNTTDDKRVPFPIAIVGMAMRLPGGVHCEKEFWDFLVNRRDGHCKVPQDRYNIDAFYKDPTSGHVPGTIRTKYGYFLQQDISHVDAGFFGISKVEAAKLDPQQRMLLEIVWECMENGGQTKWRGSNIGCYVGVFGEDWLDLLSKDPQDNDRYRVVSAGDFAISNRISYQYDLRGPITTSMSDNMVISTSGICRTFDAAADGYGRGEAVNAIFIKPLETALKDGDPVRAVIRSTAVNCDGKTPSITTPGSQAQERLKQTLAILKVLQESQVSSNVFWPSRIEPFHLMYTLKIQTRTGAKLKVPVKATAWPGDRFERISVNSFGIGGTNAHLILDSASSMCRKVSSSGPHTSKGPTLLLLSGKTSKSLDGNIKSTTKYLEDSVAAWSDVAYTLAHRREHMDHRAFAIVEEGKAIPSFEKGHRGSLQTCFVFTGQGAQWPGMGKELISQSKKFRETIRSLDRVLQRLEDTPKWSMEDELLSPSDGDKFKEAMYAQPLCTAIQIGLVNLLRDWNIEPSVVVGHSSGEIAAAYASGAIPAEVAITVAYLRGHSMKYAKTNGAMAAIGLAPEQMKPYLKDGVVIACENSPQNVTVSGDRQVLEEILLDVQVEGDILCRRLPVNVAYHSHHMKELGEIFENSILHYMSQNQSMVPLFSTTTGDVISDCSRFDATYWRQNLESPVLFSAAIRKILNYEKQPKVFVEIGSHSALSGPLRQILSQSNEKQRPLYIPTLERNKDCWECMLTTAGRLHVHGLRLDLSGIIAPGKVLTDIPPYCWEHNERLWSETRLTHDWRLRKDSFHELLGCRTLESSDNEPTWRNLLQLDNALWLMDHKLSGEIVFPCAGYVAMVGEAMRQISGSDDYSVRNLYIRVALVLGQTEATGLEIITSLRPARLADNIDSLWYDFTISAYQKGIWQKHCIGQIRAGPDTVHEPPPILPYSRQVSSDKWYRALEVRGLEYGPRFRGLQSITTSPSSPRAAANVYHNSEEYDINQYALHPILIDQCLQLLSVAATRGISYRMNKLCIPVAIGSLYIARGEGLMSLDVSCDTVSGTFNGNASLVADGQAVLSMQRGVFFGITDSSLNDSTGPLVSTLHWKPHVDYAPLEHLFPVIPSGIYPGKVLAKMTSLMIVETYHQTKSSKPKKEHLKKYHNWIGTQYRRICAGGHDIVPEMRDTSALDPASRWPQIHELMKEESNASILQCYRLAERVLRRIHDLFDDKVDGLELLMENDGLQNMYGHMSTVTNWDTFLSLLSHTNPTLRILEIGGGTGGATSACLKGLASTSGHSGRMYSKYTFTDISAGFVTQAKEKFKEFSGVEFLILDISRDITEQGFEMESYDLIVASNVIHTTPKISESLDNIKKLLVPGGWLLLQEVCPSIPVIDYIAGVLPSWWPAEDSRETPYLSPEEWHQELVNAGFTGAEVVRYDNDIPYHMNANIVSRIRARTTVRGHVNILHSGTVTDWARSLEHLLLSKGFSIKWLNLHERPPLVTNVISLLDLEGPFFHEISNADFYAFQRFTQNIQGCFLWLTRPIQLADKDPDPRFALALGMMRTLRQEIVRNTATLEVDRLDGLTAEAVIHIYMKMKDQEDGESSAHPEYEFILKEGAIHVGRFQWNSLGDVTTTLNEPKPRALDVGCPGLLDSLTWTLAGRAPTLEDADIEVDIKFVGLNFKDIMVSMGLVGDTGEQGLEASGIVRNVGPGVTNIQIGDRISIARKGLMRTRIILPARCCVVVPDNLSLEDAAAGPCVFMTAMYSLIHCGNLQKGQSVLIHSACGGVGLAAIQICQLIGTEIFVTVGNKEKATHLMENFSIAEDHIFDSRSTSFLQDILKKTKNIGVDLVLNSLSGELLHASWKCVAPFGKMIELGKRDFIGHGKLDMDLFQDNRSFIGVDLLEIGYKRPQLLQRLMKQFLEYFRDGKIGSIRPVSVYEASNISKAFRYMQTGQHIGKILIRMPDDPSTIPVSRLEEKGALFRHDASYLLIGGFGGLGRTVATWMVEKGARHFIIMSRSGQEAPQNRAFVEDLESQEDVHVISISGTASRIEDVRKAVAAARKPIAGVIQMSMVLQDQRFDTMTFEEWTTVLAPKVQGTWNLHHAVKGISLDFFVLFSSLTGICGFPGQANYAAANSFLDSFVKYRNSNGLPASVLDIGFMGDIGYIPQHAPKTLEYASSASWRILEERDLLRAVELAILQGPHQLAIGLGTTKPLSETRAEPPWGADARFAVWHNVLTTTGEDPVTEDEALRVLVSSIERDPSLLYENATEDKITYELGRMIASHMSYSEDLEFNELAELKIDSLMAIEIRSWFRRRTKIEISLAEISNAGTVRGLSKATMKMFREKHRSGELKGKKGLLSNESQNPGSQELDEMELWLQDKNLATNLKPILGQVPDWCSPSEGRVFLTGSTGYLGSFFLALLAGLPQVKEVACLVRAPDVSTGMSRIRESLSKYGLPSDFESKIVAVPGDIRNPTLGLRQEQYEQLAQRSSVIFHLAAFSNYTLPYSAHRDINVCGVLHMVYFANSMRLKQLHYSSSISACGAVGYFSGEIIAEDQEPAFDIGYVKQHIGYTQSKVIAESVAWNAISNGLPVTIHRPGFVSGHSVTGSCKPDDFLTRLMSNCIRLRCYPVAPSVRNQCIPVDFVCSAMLRISLSSDNIGHAYNIVQPDQSQTITWDETFEILSQFSSPPLQRVTPSKWISVFAEHSDSREKGRVSVMKQKLDENMIFWALDGGTMALYETGNLRRALSDFPEVLNVRPTSELLKTYFPVWERQI</sequence>
<dbReference type="PROSITE" id="PS52019">
    <property type="entry name" value="PKS_MFAS_DH"/>
    <property type="match status" value="1"/>
</dbReference>
<evidence type="ECO:0000256" key="4">
    <source>
        <dbReference type="ARBA" id="ARBA00022679"/>
    </source>
</evidence>
<dbReference type="Gene3D" id="3.10.129.110">
    <property type="entry name" value="Polyketide synthase dehydratase"/>
    <property type="match status" value="1"/>
</dbReference>
<dbReference type="VEuPathDB" id="FungiDB:EYZ11_003842"/>
<feature type="region of interest" description="Disordered" evidence="8">
    <location>
        <begin position="13"/>
        <end position="40"/>
    </location>
</feature>
<evidence type="ECO:0000256" key="6">
    <source>
        <dbReference type="ARBA" id="ARBA00029443"/>
    </source>
</evidence>
<dbReference type="InterPro" id="IPR050091">
    <property type="entry name" value="PKS_NRPS_Biosynth_Enz"/>
</dbReference>
<dbReference type="GO" id="GO:0016491">
    <property type="term" value="F:oxidoreductase activity"/>
    <property type="evidence" value="ECO:0007669"/>
    <property type="project" value="InterPro"/>
</dbReference>
<feature type="active site" description="Proton acceptor; for dehydratase activity" evidence="7">
    <location>
        <position position="865"/>
    </location>
</feature>
<dbReference type="Pfam" id="PF13602">
    <property type="entry name" value="ADH_zinc_N_2"/>
    <property type="match status" value="1"/>
</dbReference>
<dbReference type="Gene3D" id="3.40.47.10">
    <property type="match status" value="3"/>
</dbReference>
<dbReference type="InterPro" id="IPR010080">
    <property type="entry name" value="Thioester_reductase-like_dom"/>
</dbReference>
<dbReference type="SUPFAM" id="SSF47336">
    <property type="entry name" value="ACP-like"/>
    <property type="match status" value="1"/>
</dbReference>
<dbReference type="SUPFAM" id="SSF55048">
    <property type="entry name" value="Probable ACP-binding domain of malonyl-CoA ACP transacylase"/>
    <property type="match status" value="1"/>
</dbReference>
<evidence type="ECO:0000256" key="7">
    <source>
        <dbReference type="PROSITE-ProRule" id="PRU01363"/>
    </source>
</evidence>
<dbReference type="Gene3D" id="1.10.1200.10">
    <property type="entry name" value="ACP-like"/>
    <property type="match status" value="1"/>
</dbReference>
<feature type="domain" description="Carrier" evidence="9">
    <location>
        <begin position="2289"/>
        <end position="2368"/>
    </location>
</feature>
<dbReference type="Pfam" id="PF21089">
    <property type="entry name" value="PKS_DH_N"/>
    <property type="match status" value="1"/>
</dbReference>
<feature type="region of interest" description="N-terminal hotdog fold" evidence="7">
    <location>
        <begin position="833"/>
        <end position="963"/>
    </location>
</feature>
<dbReference type="InterPro" id="IPR049551">
    <property type="entry name" value="PKS_DH_C"/>
</dbReference>
<dbReference type="NCBIfam" id="TIGR01746">
    <property type="entry name" value="Thioester-redct"/>
    <property type="match status" value="1"/>
</dbReference>
<dbReference type="SMART" id="SM00822">
    <property type="entry name" value="PKS_KR"/>
    <property type="match status" value="1"/>
</dbReference>
<dbReference type="PROSITE" id="PS50075">
    <property type="entry name" value="CARRIER"/>
    <property type="match status" value="1"/>
</dbReference>
<evidence type="ECO:0000256" key="8">
    <source>
        <dbReference type="SAM" id="MobiDB-lite"/>
    </source>
</evidence>
<dbReference type="InterPro" id="IPR014043">
    <property type="entry name" value="Acyl_transferase_dom"/>
</dbReference>
<evidence type="ECO:0000256" key="2">
    <source>
        <dbReference type="ARBA" id="ARBA00022553"/>
    </source>
</evidence>
<accession>A0A5M9MAR8</accession>
<dbReference type="Gene3D" id="3.90.180.10">
    <property type="entry name" value="Medium-chain alcohol dehydrogenases, catalytic domain"/>
    <property type="match status" value="1"/>
</dbReference>
<organism evidence="12 13">
    <name type="scientific">Aspergillus tanneri</name>
    <dbReference type="NCBI Taxonomy" id="1220188"/>
    <lineage>
        <taxon>Eukaryota</taxon>
        <taxon>Fungi</taxon>
        <taxon>Dikarya</taxon>
        <taxon>Ascomycota</taxon>
        <taxon>Pezizomycotina</taxon>
        <taxon>Eurotiomycetes</taxon>
        <taxon>Eurotiomycetidae</taxon>
        <taxon>Eurotiales</taxon>
        <taxon>Aspergillaceae</taxon>
        <taxon>Aspergillus</taxon>
        <taxon>Aspergillus subgen. Circumdati</taxon>
    </lineage>
</organism>
<dbReference type="Pfam" id="PF08659">
    <property type="entry name" value="KR"/>
    <property type="match status" value="1"/>
</dbReference>
<keyword evidence="5" id="KW-0511">Multifunctional enzyme</keyword>
<gene>
    <name evidence="12" type="ORF">ATNIH1004_008107</name>
</gene>
<dbReference type="InterPro" id="IPR042104">
    <property type="entry name" value="PKS_dehydratase_sf"/>
</dbReference>
<dbReference type="InterPro" id="IPR049552">
    <property type="entry name" value="PKS_DH_N"/>
</dbReference>
<dbReference type="Pfam" id="PF08242">
    <property type="entry name" value="Methyltransf_12"/>
    <property type="match status" value="1"/>
</dbReference>
<dbReference type="InterPro" id="IPR009081">
    <property type="entry name" value="PP-bd_ACP"/>
</dbReference>
<dbReference type="FunFam" id="3.40.50.720:FF:000209">
    <property type="entry name" value="Polyketide synthase Pks12"/>
    <property type="match status" value="1"/>
</dbReference>
<dbReference type="Pfam" id="PF00698">
    <property type="entry name" value="Acyl_transf_1"/>
    <property type="match status" value="1"/>
</dbReference>
<dbReference type="SUPFAM" id="SSF53335">
    <property type="entry name" value="S-adenosyl-L-methionine-dependent methyltransferases"/>
    <property type="match status" value="1"/>
</dbReference>
<dbReference type="PANTHER" id="PTHR43775">
    <property type="entry name" value="FATTY ACID SYNTHASE"/>
    <property type="match status" value="1"/>
</dbReference>
<dbReference type="InterPro" id="IPR013154">
    <property type="entry name" value="ADH-like_N"/>
</dbReference>
<dbReference type="Pfam" id="PF16197">
    <property type="entry name" value="KAsynt_C_assoc"/>
    <property type="match status" value="1"/>
</dbReference>
<dbReference type="InterPro" id="IPR013968">
    <property type="entry name" value="PKS_KR"/>
</dbReference>
<dbReference type="InterPro" id="IPR016036">
    <property type="entry name" value="Malonyl_transacylase_ACP-bd"/>
</dbReference>
<dbReference type="Gene3D" id="3.30.70.3290">
    <property type="match status" value="1"/>
</dbReference>
<evidence type="ECO:0000256" key="3">
    <source>
        <dbReference type="ARBA" id="ARBA00022603"/>
    </source>
</evidence>
<proteinExistence type="inferred from homology"/>
<dbReference type="Proteomes" id="UP000324241">
    <property type="component" value="Unassembled WGS sequence"/>
</dbReference>
<feature type="active site" description="Proton donor; for dehydratase activity" evidence="7">
    <location>
        <position position="1035"/>
    </location>
</feature>
<dbReference type="Pfam" id="PF14765">
    <property type="entry name" value="PS-DH"/>
    <property type="match status" value="1"/>
</dbReference>
<evidence type="ECO:0000313" key="12">
    <source>
        <dbReference type="EMBL" id="KAA8643911.1"/>
    </source>
</evidence>
<protein>
    <submittedName>
        <fullName evidence="12">Type I Polyketide synthases (Type I PKS)</fullName>
    </submittedName>
</protein>
<dbReference type="SMART" id="SM00827">
    <property type="entry name" value="PKS_AT"/>
    <property type="match status" value="1"/>
</dbReference>
<dbReference type="Pfam" id="PF08240">
    <property type="entry name" value="ADH_N"/>
    <property type="match status" value="1"/>
</dbReference>
<name>A0A5M9MAR8_9EURO</name>
<dbReference type="CDD" id="cd05195">
    <property type="entry name" value="enoyl_red"/>
    <property type="match status" value="1"/>
</dbReference>
<dbReference type="InterPro" id="IPR014030">
    <property type="entry name" value="Ketoacyl_synth_N"/>
</dbReference>
<dbReference type="Gene3D" id="3.40.50.150">
    <property type="entry name" value="Vaccinia Virus protein VP39"/>
    <property type="match status" value="1"/>
</dbReference>
<reference evidence="12 13" key="1">
    <citation type="submission" date="2019-08" db="EMBL/GenBank/DDBJ databases">
        <title>The genome sequence of a newly discovered highly antifungal drug resistant Aspergillus species, Aspergillus tanneri NIH 1004.</title>
        <authorList>
            <person name="Mounaud S."/>
            <person name="Singh I."/>
            <person name="Joardar V."/>
            <person name="Pakala S."/>
            <person name="Pakala S."/>
            <person name="Venepally P."/>
            <person name="Chung J.K."/>
            <person name="Losada L."/>
            <person name="Nierman W.C."/>
        </authorList>
    </citation>
    <scope>NUCLEOTIDE SEQUENCE [LARGE SCALE GENOMIC DNA]</scope>
    <source>
        <strain evidence="12 13">NIH1004</strain>
    </source>
</reference>
<dbReference type="InterPro" id="IPR020843">
    <property type="entry name" value="ER"/>
</dbReference>
<dbReference type="Pfam" id="PF07993">
    <property type="entry name" value="NAD_binding_4"/>
    <property type="match status" value="1"/>
</dbReference>
<dbReference type="InterPro" id="IPR016039">
    <property type="entry name" value="Thiolase-like"/>
</dbReference>
<dbReference type="CDD" id="cd00833">
    <property type="entry name" value="PKS"/>
    <property type="match status" value="1"/>
</dbReference>
<comment type="caution">
    <text evidence="12">The sequence shown here is derived from an EMBL/GenBank/DDBJ whole genome shotgun (WGS) entry which is preliminary data.</text>
</comment>
<dbReference type="CDD" id="cd02440">
    <property type="entry name" value="AdoMet_MTases"/>
    <property type="match status" value="1"/>
</dbReference>
<dbReference type="GO" id="GO:1901336">
    <property type="term" value="P:lactone biosynthetic process"/>
    <property type="evidence" value="ECO:0007669"/>
    <property type="project" value="UniProtKB-ARBA"/>
</dbReference>
<dbReference type="InterPro" id="IPR001227">
    <property type="entry name" value="Ac_transferase_dom_sf"/>
</dbReference>
<dbReference type="GO" id="GO:0032259">
    <property type="term" value="P:methylation"/>
    <property type="evidence" value="ECO:0007669"/>
    <property type="project" value="UniProtKB-KW"/>
</dbReference>
<dbReference type="SUPFAM" id="SSF50129">
    <property type="entry name" value="GroES-like"/>
    <property type="match status" value="1"/>
</dbReference>
<evidence type="ECO:0000313" key="13">
    <source>
        <dbReference type="Proteomes" id="UP000324241"/>
    </source>
</evidence>
<feature type="domain" description="PKS/mFAS DH" evidence="11">
    <location>
        <begin position="833"/>
        <end position="1117"/>
    </location>
</feature>
<dbReference type="InterPro" id="IPR013120">
    <property type="entry name" value="FAR_NAD-bd"/>
</dbReference>
<dbReference type="OrthoDB" id="329835at2759"/>
<dbReference type="EMBL" id="QUQM01000006">
    <property type="protein sequence ID" value="KAA8643911.1"/>
    <property type="molecule type" value="Genomic_DNA"/>
</dbReference>
<dbReference type="InterPro" id="IPR029063">
    <property type="entry name" value="SAM-dependent_MTases_sf"/>
</dbReference>
<dbReference type="InterPro" id="IPR020807">
    <property type="entry name" value="PKS_DH"/>
</dbReference>
<dbReference type="Gene3D" id="3.40.366.10">
    <property type="entry name" value="Malonyl-Coenzyme A Acyl Carrier Protein, domain 2"/>
    <property type="match status" value="1"/>
</dbReference>
<evidence type="ECO:0000256" key="5">
    <source>
        <dbReference type="ARBA" id="ARBA00023268"/>
    </source>
</evidence>
<dbReference type="SUPFAM" id="SSF51735">
    <property type="entry name" value="NAD(P)-binding Rossmann-fold domains"/>
    <property type="match status" value="3"/>
</dbReference>
<dbReference type="InterPro" id="IPR016035">
    <property type="entry name" value="Acyl_Trfase/lysoPLipase"/>
</dbReference>
<dbReference type="VEuPathDB" id="FungiDB:EYZ11_005487"/>
<dbReference type="Pfam" id="PF00550">
    <property type="entry name" value="PP-binding"/>
    <property type="match status" value="1"/>
</dbReference>
<evidence type="ECO:0000259" key="9">
    <source>
        <dbReference type="PROSITE" id="PS50075"/>
    </source>
</evidence>
<dbReference type="Pfam" id="PF00109">
    <property type="entry name" value="ketoacyl-synt"/>
    <property type="match status" value="1"/>
</dbReference>
<keyword evidence="2" id="KW-0597">Phosphoprotein</keyword>
<dbReference type="GO" id="GO:0006633">
    <property type="term" value="P:fatty acid biosynthetic process"/>
    <property type="evidence" value="ECO:0007669"/>
    <property type="project" value="TreeGrafter"/>
</dbReference>
<keyword evidence="1" id="KW-0596">Phosphopantetheine</keyword>
<dbReference type="SMART" id="SM00829">
    <property type="entry name" value="PKS_ER"/>
    <property type="match status" value="1"/>
</dbReference>
<dbReference type="SUPFAM" id="SSF53901">
    <property type="entry name" value="Thiolase-like"/>
    <property type="match status" value="2"/>
</dbReference>
<dbReference type="InterPro" id="IPR032821">
    <property type="entry name" value="PKS_assoc"/>
</dbReference>
<evidence type="ECO:0000256" key="1">
    <source>
        <dbReference type="ARBA" id="ARBA00022450"/>
    </source>
</evidence>
<feature type="domain" description="Ketosynthase family 3 (KS3)" evidence="10">
    <location>
        <begin position="47"/>
        <end position="445"/>
    </location>
</feature>
<dbReference type="CDD" id="cd05235">
    <property type="entry name" value="SDR_e1"/>
    <property type="match status" value="1"/>
</dbReference>
<keyword evidence="4" id="KW-0808">Transferase</keyword>
<dbReference type="VEuPathDB" id="FungiDB:EYZ11_005486"/>
<dbReference type="SUPFAM" id="SSF52151">
    <property type="entry name" value="FabD/lysophospholipase-like"/>
    <property type="match status" value="1"/>
</dbReference>
<dbReference type="InterPro" id="IPR013217">
    <property type="entry name" value="Methyltransf_12"/>
</dbReference>
<dbReference type="PANTHER" id="PTHR43775:SF49">
    <property type="entry name" value="SYNTHASE, PUTATIVE (JCVI)-RELATED"/>
    <property type="match status" value="1"/>
</dbReference>
<dbReference type="InterPro" id="IPR011032">
    <property type="entry name" value="GroES-like_sf"/>
</dbReference>
<feature type="region of interest" description="C-terminal hotdog fold" evidence="7">
    <location>
        <begin position="973"/>
        <end position="1117"/>
    </location>
</feature>
<dbReference type="GO" id="GO:0004312">
    <property type="term" value="F:fatty acid synthase activity"/>
    <property type="evidence" value="ECO:0007669"/>
    <property type="project" value="TreeGrafter"/>
</dbReference>
<dbReference type="InterPro" id="IPR020841">
    <property type="entry name" value="PKS_Beta-ketoAc_synthase_dom"/>
</dbReference>
<dbReference type="SMART" id="SM00825">
    <property type="entry name" value="PKS_KS"/>
    <property type="match status" value="1"/>
</dbReference>
<dbReference type="GO" id="GO:0008168">
    <property type="term" value="F:methyltransferase activity"/>
    <property type="evidence" value="ECO:0007669"/>
    <property type="project" value="UniProtKB-KW"/>
</dbReference>
<dbReference type="InterPro" id="IPR049900">
    <property type="entry name" value="PKS_mFAS_DH"/>
</dbReference>
<dbReference type="GO" id="GO:0044550">
    <property type="term" value="P:secondary metabolite biosynthetic process"/>
    <property type="evidence" value="ECO:0007669"/>
    <property type="project" value="TreeGrafter"/>
</dbReference>
<dbReference type="InterPro" id="IPR057326">
    <property type="entry name" value="KR_dom"/>
</dbReference>
<evidence type="ECO:0000259" key="11">
    <source>
        <dbReference type="PROSITE" id="PS52019"/>
    </source>
</evidence>
<dbReference type="RefSeq" id="XP_033423272.1">
    <property type="nucleotide sequence ID" value="XM_033572720.1"/>
</dbReference>
<dbReference type="InterPro" id="IPR036291">
    <property type="entry name" value="NAD(P)-bd_dom_sf"/>
</dbReference>
<dbReference type="InterPro" id="IPR036736">
    <property type="entry name" value="ACP-like_sf"/>
</dbReference>
<evidence type="ECO:0000259" key="10">
    <source>
        <dbReference type="PROSITE" id="PS52004"/>
    </source>
</evidence>